<gene>
    <name evidence="3" type="ORF">GOCE00092_LOCUS27883</name>
</gene>
<proteinExistence type="predicted"/>
<feature type="domain" description="Brf1 TBP-binding" evidence="2">
    <location>
        <begin position="27"/>
        <end position="132"/>
    </location>
</feature>
<dbReference type="Gene3D" id="1.20.5.650">
    <property type="entry name" value="Single helix bin"/>
    <property type="match status" value="1"/>
</dbReference>
<name>A0A7S1YNE0_9STRA</name>
<feature type="compositionally biased region" description="Basic and acidic residues" evidence="1">
    <location>
        <begin position="10"/>
        <end position="23"/>
    </location>
</feature>
<dbReference type="EMBL" id="HBGK01052974">
    <property type="protein sequence ID" value="CAD9312145.1"/>
    <property type="molecule type" value="Transcribed_RNA"/>
</dbReference>
<dbReference type="AlphaFoldDB" id="A0A7S1YNE0"/>
<feature type="region of interest" description="Disordered" evidence="1">
    <location>
        <begin position="64"/>
        <end position="107"/>
    </location>
</feature>
<evidence type="ECO:0000259" key="2">
    <source>
        <dbReference type="Pfam" id="PF07741"/>
    </source>
</evidence>
<protein>
    <recommendedName>
        <fullName evidence="2">Brf1 TBP-binding domain-containing protein</fullName>
    </recommendedName>
</protein>
<reference evidence="3" key="1">
    <citation type="submission" date="2021-01" db="EMBL/GenBank/DDBJ databases">
        <authorList>
            <person name="Corre E."/>
            <person name="Pelletier E."/>
            <person name="Niang G."/>
            <person name="Scheremetjew M."/>
            <person name="Finn R."/>
            <person name="Kale V."/>
            <person name="Holt S."/>
            <person name="Cochrane G."/>
            <person name="Meng A."/>
            <person name="Brown T."/>
            <person name="Cohen L."/>
        </authorList>
    </citation>
    <scope>NUCLEOTIDE SEQUENCE</scope>
    <source>
        <strain evidence="3">CCMP 410</strain>
    </source>
</reference>
<evidence type="ECO:0000256" key="1">
    <source>
        <dbReference type="SAM" id="MobiDB-lite"/>
    </source>
</evidence>
<feature type="compositionally biased region" description="Acidic residues" evidence="1">
    <location>
        <begin position="146"/>
        <end position="160"/>
    </location>
</feature>
<dbReference type="InterPro" id="IPR011665">
    <property type="entry name" value="BRF1_TBP-bd_dom"/>
</dbReference>
<accession>A0A7S1YNE0</accession>
<feature type="region of interest" description="Disordered" evidence="1">
    <location>
        <begin position="1"/>
        <end position="23"/>
    </location>
</feature>
<organism evidence="3">
    <name type="scientific">Grammatophora oceanica</name>
    <dbReference type="NCBI Taxonomy" id="210454"/>
    <lineage>
        <taxon>Eukaryota</taxon>
        <taxon>Sar</taxon>
        <taxon>Stramenopiles</taxon>
        <taxon>Ochrophyta</taxon>
        <taxon>Bacillariophyta</taxon>
        <taxon>Fragilariophyceae</taxon>
        <taxon>Fragilariophycidae</taxon>
        <taxon>Rhabdonematales</taxon>
        <taxon>Grammatophoraceae</taxon>
        <taxon>Grammatophora</taxon>
    </lineage>
</organism>
<evidence type="ECO:0000313" key="3">
    <source>
        <dbReference type="EMBL" id="CAD9312145.1"/>
    </source>
</evidence>
<feature type="compositionally biased region" description="Basic residues" evidence="1">
    <location>
        <begin position="89"/>
        <end position="101"/>
    </location>
</feature>
<feature type="region of interest" description="Disordered" evidence="1">
    <location>
        <begin position="141"/>
        <end position="160"/>
    </location>
</feature>
<sequence>MQESTQPNVDKLHLDSWKKEMPQSHMDEIDGLFRDEEEMAQKEAIFNALNKDYLLQVERKESVRQQQEAAMKDKEEDELAQAEGAARYLNRRGTKGQKRQKAQTTEEALMEAVSNRKISRKINYDAMSAIFDDEGGFSTDLGNAGEVEDAGTEEAEFAMV</sequence>
<dbReference type="Pfam" id="PF07741">
    <property type="entry name" value="BRF1"/>
    <property type="match status" value="1"/>
</dbReference>